<gene>
    <name evidence="6" type="ORF">C3K47_17075</name>
</gene>
<dbReference type="PANTHER" id="PTHR11877">
    <property type="entry name" value="HYDROXYMETHYLGLUTARYL-COA SYNTHASE"/>
    <property type="match status" value="1"/>
</dbReference>
<dbReference type="Proteomes" id="UP000236893">
    <property type="component" value="Unassembled WGS sequence"/>
</dbReference>
<dbReference type="InterPro" id="IPR012328">
    <property type="entry name" value="Chalcone/stilbene_synt_C"/>
</dbReference>
<reference evidence="6 7" key="1">
    <citation type="submission" date="2018-01" db="EMBL/GenBank/DDBJ databases">
        <authorList>
            <person name="Gaut B.S."/>
            <person name="Morton B.R."/>
            <person name="Clegg M.T."/>
            <person name="Duvall M.R."/>
        </authorList>
    </citation>
    <scope>NUCLEOTIDE SEQUENCE [LARGE SCALE GENOMIC DNA]</scope>
    <source>
        <strain evidence="6 7">HR-AV</strain>
    </source>
</reference>
<dbReference type="SUPFAM" id="SSF53901">
    <property type="entry name" value="Thiolase-like"/>
    <property type="match status" value="2"/>
</dbReference>
<dbReference type="PIRSF" id="PIRSF000451">
    <property type="entry name" value="PKS_III"/>
    <property type="match status" value="1"/>
</dbReference>
<keyword evidence="2" id="KW-0808">Transferase</keyword>
<protein>
    <submittedName>
        <fullName evidence="6">Naringenin-chalcone synthase</fullName>
    </submittedName>
</protein>
<sequence length="366" mass="40546">MSKIISIATANPTFKHKQEDILHYMTEMLQPSLDEKKLLNILYQRSGIKTRYSVLPEFSERYASHHASFFDNVEEDPSLDDRMKVYHQHAGQLGADSAHKSLDGFIKPAEVTHLITVSCTGLSAPGLDIELVELLGLEHTIYRTSVNFMGCYAALHALKHADLICKADKNARVLIVSVEICTIHFQAKNDADNMMANLLFADGAASALVCSDETADEKNWKGLKIENTHSEIHFKGKKDMAWKLSETGFLMTLSNYIPDLVEAGIKNLVAKTVGSLGKSQSDINHWAIHPGGKRILDVIQKELSITADDLNSAYATLENYGNMSSPTVLYVLKDLMDKKINWTAKEIVFAAGFGPGLTMESMLLSN</sequence>
<dbReference type="Gene3D" id="3.40.47.10">
    <property type="match status" value="2"/>
</dbReference>
<evidence type="ECO:0000259" key="5">
    <source>
        <dbReference type="Pfam" id="PF02797"/>
    </source>
</evidence>
<dbReference type="EMBL" id="PQVF01000014">
    <property type="protein sequence ID" value="POY35112.1"/>
    <property type="molecule type" value="Genomic_DNA"/>
</dbReference>
<organism evidence="6 7">
    <name type="scientific">Solitalea longa</name>
    <dbReference type="NCBI Taxonomy" id="2079460"/>
    <lineage>
        <taxon>Bacteria</taxon>
        <taxon>Pseudomonadati</taxon>
        <taxon>Bacteroidota</taxon>
        <taxon>Sphingobacteriia</taxon>
        <taxon>Sphingobacteriales</taxon>
        <taxon>Sphingobacteriaceae</taxon>
        <taxon>Solitalea</taxon>
    </lineage>
</organism>
<evidence type="ECO:0000256" key="2">
    <source>
        <dbReference type="ARBA" id="ARBA00022679"/>
    </source>
</evidence>
<dbReference type="AlphaFoldDB" id="A0A2S4ZYU4"/>
<dbReference type="Pfam" id="PF02797">
    <property type="entry name" value="Chal_sti_synt_C"/>
    <property type="match status" value="1"/>
</dbReference>
<feature type="domain" description="Chalcone/stilbene synthase C-terminal" evidence="5">
    <location>
        <begin position="235"/>
        <end position="364"/>
    </location>
</feature>
<proteinExistence type="inferred from homology"/>
<evidence type="ECO:0000313" key="7">
    <source>
        <dbReference type="Proteomes" id="UP000236893"/>
    </source>
</evidence>
<evidence type="ECO:0000313" key="6">
    <source>
        <dbReference type="EMBL" id="POY35112.1"/>
    </source>
</evidence>
<accession>A0A2S4ZYU4</accession>
<dbReference type="Pfam" id="PF00195">
    <property type="entry name" value="Chal_sti_synt_N"/>
    <property type="match status" value="1"/>
</dbReference>
<comment type="similarity">
    <text evidence="1">Belongs to the thiolase-like superfamily. Chalcone/stilbene synthases family.</text>
</comment>
<dbReference type="InterPro" id="IPR011141">
    <property type="entry name" value="Polyketide_synthase_type-III"/>
</dbReference>
<dbReference type="PANTHER" id="PTHR11877:SF46">
    <property type="entry name" value="TYPE III POLYKETIDE SYNTHASE A"/>
    <property type="match status" value="1"/>
</dbReference>
<dbReference type="GO" id="GO:0030639">
    <property type="term" value="P:polyketide biosynthetic process"/>
    <property type="evidence" value="ECO:0007669"/>
    <property type="project" value="TreeGrafter"/>
</dbReference>
<dbReference type="InterPro" id="IPR001099">
    <property type="entry name" value="Chalcone/stilbene_synt_N"/>
</dbReference>
<comment type="caution">
    <text evidence="6">The sequence shown here is derived from an EMBL/GenBank/DDBJ whole genome shotgun (WGS) entry which is preliminary data.</text>
</comment>
<dbReference type="RefSeq" id="WP_103790378.1">
    <property type="nucleotide sequence ID" value="NZ_PQVF01000014.1"/>
</dbReference>
<dbReference type="InterPro" id="IPR016039">
    <property type="entry name" value="Thiolase-like"/>
</dbReference>
<evidence type="ECO:0000259" key="4">
    <source>
        <dbReference type="Pfam" id="PF00195"/>
    </source>
</evidence>
<dbReference type="CDD" id="cd00831">
    <property type="entry name" value="CHS_like"/>
    <property type="match status" value="1"/>
</dbReference>
<dbReference type="OrthoDB" id="9786288at2"/>
<feature type="domain" description="Chalcone/stilbene synthase N-terminal" evidence="4">
    <location>
        <begin position="3"/>
        <end position="212"/>
    </location>
</feature>
<keyword evidence="7" id="KW-1185">Reference proteome</keyword>
<name>A0A2S4ZYU4_9SPHI</name>
<evidence type="ECO:0000256" key="3">
    <source>
        <dbReference type="PIRSR" id="PIRSR000451-1"/>
    </source>
</evidence>
<dbReference type="GO" id="GO:0016747">
    <property type="term" value="F:acyltransferase activity, transferring groups other than amino-acyl groups"/>
    <property type="evidence" value="ECO:0007669"/>
    <property type="project" value="InterPro"/>
</dbReference>
<feature type="active site" description="Acyl-thioester intermediate" evidence="3">
    <location>
        <position position="151"/>
    </location>
</feature>
<evidence type="ECO:0000256" key="1">
    <source>
        <dbReference type="ARBA" id="ARBA00005531"/>
    </source>
</evidence>